<reference evidence="3 4" key="1">
    <citation type="submission" date="2017-02" db="EMBL/GenBank/DDBJ databases">
        <title>Complete genome sequences of Mycobacterium kansasii strains isolated from rhesus macaques.</title>
        <authorList>
            <person name="Panda A."/>
            <person name="Nagaraj S."/>
            <person name="Zhao X."/>
            <person name="Tettelin H."/>
            <person name="Detolla L.J."/>
        </authorList>
    </citation>
    <scope>NUCLEOTIDE SEQUENCE [LARGE SCALE GENOMIC DNA]</scope>
    <source>
        <strain evidence="2 3">11-3469</strain>
        <strain evidence="1 4">11-3813</strain>
    </source>
</reference>
<dbReference type="EMBL" id="MVBN01000002">
    <property type="protein sequence ID" value="OOK79961.1"/>
    <property type="molecule type" value="Genomic_DNA"/>
</dbReference>
<dbReference type="Proteomes" id="UP000189229">
    <property type="component" value="Unassembled WGS sequence"/>
</dbReference>
<organism evidence="2 3">
    <name type="scientific">Mycobacterium kansasii</name>
    <dbReference type="NCBI Taxonomy" id="1768"/>
    <lineage>
        <taxon>Bacteria</taxon>
        <taxon>Bacillati</taxon>
        <taxon>Actinomycetota</taxon>
        <taxon>Actinomycetes</taxon>
        <taxon>Mycobacteriales</taxon>
        <taxon>Mycobacteriaceae</taxon>
        <taxon>Mycobacterium</taxon>
    </lineage>
</organism>
<evidence type="ECO:0000313" key="2">
    <source>
        <dbReference type="EMBL" id="OOK79961.1"/>
    </source>
</evidence>
<sequence length="39" mass="4507">MLNCRECGWHKRRRPSTPAVAEPAGWRAWPVNVMKATDQ</sequence>
<dbReference type="Proteomes" id="UP000188532">
    <property type="component" value="Unassembled WGS sequence"/>
</dbReference>
<evidence type="ECO:0000313" key="4">
    <source>
        <dbReference type="Proteomes" id="UP000189229"/>
    </source>
</evidence>
<comment type="caution">
    <text evidence="2">The sequence shown here is derived from an EMBL/GenBank/DDBJ whole genome shotgun (WGS) entry which is preliminary data.</text>
</comment>
<gene>
    <name evidence="2" type="ORF">BZL29_2854</name>
    <name evidence="1" type="ORF">BZL30_2929</name>
</gene>
<evidence type="ECO:0000313" key="3">
    <source>
        <dbReference type="Proteomes" id="UP000188532"/>
    </source>
</evidence>
<dbReference type="AlphaFoldDB" id="A0A1V3XNB7"/>
<protein>
    <submittedName>
        <fullName evidence="2">Uncharacterized protein</fullName>
    </submittedName>
</protein>
<proteinExistence type="predicted"/>
<dbReference type="EMBL" id="MVBM01000002">
    <property type="protein sequence ID" value="OOK79260.1"/>
    <property type="molecule type" value="Genomic_DNA"/>
</dbReference>
<accession>A0A1V3XNB7</accession>
<evidence type="ECO:0000313" key="1">
    <source>
        <dbReference type="EMBL" id="OOK79260.1"/>
    </source>
</evidence>
<name>A0A1V3XNB7_MYCKA</name>